<dbReference type="Gene3D" id="1.10.510.10">
    <property type="entry name" value="Transferase(Phosphotransferase) domain 1"/>
    <property type="match status" value="1"/>
</dbReference>
<dbReference type="AlphaFoldDB" id="A0A366S1H0"/>
<evidence type="ECO:0000313" key="3">
    <source>
        <dbReference type="Proteomes" id="UP000253153"/>
    </source>
</evidence>
<dbReference type="RefSeq" id="XP_031017742.1">
    <property type="nucleotide sequence ID" value="XM_031158293.1"/>
</dbReference>
<dbReference type="Proteomes" id="UP000253153">
    <property type="component" value="Unassembled WGS sequence"/>
</dbReference>
<evidence type="ECO:0000313" key="2">
    <source>
        <dbReference type="EMBL" id="RBR23151.1"/>
    </source>
</evidence>
<accession>A0A366S1H0</accession>
<sequence>MARSYHNKAPLGTHYRTATGPRTVPLTDPNGVNLPRPIDIGDANVFSRDDNLVIFVPSSRNWEDEEADDPDAPWRQDAEGYACLKTSFAYDVIGQEHPAIVPVLGQDAWTGLPILRKPTYGSLWNFLEEYEEKVYSAQAGATWPNTRIKPEFLPLAYQWSLQMLSALVLMHSHNIAYGEIIESSCWLSAESLDMSLAGFYGSEFHDPSTGWNCPGWFFTSNEFSPKSLPPSRSVRKPTLKTDMFMFGRLVYCIMTSYMPGEGMGREGGETARLLRDEDWMPDLEDEFLGSILHKCWRFDYDNIEELQSEVGALIESHGWLIVEDKLEGLDIERIKTLLGGGLTESEH</sequence>
<dbReference type="EMBL" id="QKXC01000081">
    <property type="protein sequence ID" value="RBR23151.1"/>
    <property type="molecule type" value="Genomic_DNA"/>
</dbReference>
<comment type="caution">
    <text evidence="2">The sequence shown here is derived from an EMBL/GenBank/DDBJ whole genome shotgun (WGS) entry which is preliminary data.</text>
</comment>
<feature type="region of interest" description="Disordered" evidence="1">
    <location>
        <begin position="1"/>
        <end position="30"/>
    </location>
</feature>
<reference evidence="2 3" key="1">
    <citation type="submission" date="2018-06" db="EMBL/GenBank/DDBJ databases">
        <title>Fusarium incarnatum-equiseti species complex species 28.</title>
        <authorList>
            <person name="Gardiner D.M."/>
        </authorList>
    </citation>
    <scope>NUCLEOTIDE SEQUENCE [LARGE SCALE GENOMIC DNA]</scope>
    <source>
        <strain evidence="2 3">FIESC_28</strain>
    </source>
</reference>
<evidence type="ECO:0000256" key="1">
    <source>
        <dbReference type="SAM" id="MobiDB-lite"/>
    </source>
</evidence>
<gene>
    <name evidence="2" type="ORF">FIESC28_04146</name>
</gene>
<proteinExistence type="predicted"/>
<dbReference type="OrthoDB" id="1668230at2759"/>
<keyword evidence="3" id="KW-1185">Reference proteome</keyword>
<dbReference type="GeneID" id="41993589"/>
<evidence type="ECO:0008006" key="4">
    <source>
        <dbReference type="Google" id="ProtNLM"/>
    </source>
</evidence>
<dbReference type="InterPro" id="IPR011009">
    <property type="entry name" value="Kinase-like_dom_sf"/>
</dbReference>
<organism evidence="2 3">
    <name type="scientific">Fusarium coffeatum</name>
    <dbReference type="NCBI Taxonomy" id="231269"/>
    <lineage>
        <taxon>Eukaryota</taxon>
        <taxon>Fungi</taxon>
        <taxon>Dikarya</taxon>
        <taxon>Ascomycota</taxon>
        <taxon>Pezizomycotina</taxon>
        <taxon>Sordariomycetes</taxon>
        <taxon>Hypocreomycetidae</taxon>
        <taxon>Hypocreales</taxon>
        <taxon>Nectriaceae</taxon>
        <taxon>Fusarium</taxon>
        <taxon>Fusarium incarnatum-equiseti species complex</taxon>
    </lineage>
</organism>
<dbReference type="SUPFAM" id="SSF56112">
    <property type="entry name" value="Protein kinase-like (PK-like)"/>
    <property type="match status" value="1"/>
</dbReference>
<protein>
    <recommendedName>
        <fullName evidence="4">Protein kinase domain-containing protein</fullName>
    </recommendedName>
</protein>
<name>A0A366S1H0_9HYPO</name>